<evidence type="ECO:0000256" key="6">
    <source>
        <dbReference type="ARBA" id="ARBA00023010"/>
    </source>
</evidence>
<name>A0A7J2TK57_ARCFL</name>
<feature type="coiled-coil region" evidence="8">
    <location>
        <begin position="52"/>
        <end position="79"/>
    </location>
</feature>
<dbReference type="AlphaFoldDB" id="A0A7J2TK57"/>
<accession>A0A7J2TK57</accession>
<keyword evidence="5" id="KW-1133">Transmembrane helix</keyword>
<sequence length="87" mass="10212">MLGFEEMVLIIIIAILLLSPEKLTELARDLGKIYAEYKKAKKAMELEILYGIPSDERLREEMEKKFRELEMEVERLKVSKSPPRSDQ</sequence>
<evidence type="ECO:0000256" key="1">
    <source>
        <dbReference type="ARBA" id="ARBA00004167"/>
    </source>
</evidence>
<keyword evidence="7" id="KW-0472">Membrane</keyword>
<dbReference type="Pfam" id="PF02416">
    <property type="entry name" value="TatA_B_E"/>
    <property type="match status" value="1"/>
</dbReference>
<comment type="caution">
    <text evidence="9">The sequence shown here is derived from an EMBL/GenBank/DDBJ whole genome shotgun (WGS) entry which is preliminary data.</text>
</comment>
<dbReference type="Gene3D" id="1.20.5.3310">
    <property type="match status" value="1"/>
</dbReference>
<keyword evidence="6" id="KW-0811">Translocation</keyword>
<keyword evidence="2" id="KW-0813">Transport</keyword>
<evidence type="ECO:0000256" key="8">
    <source>
        <dbReference type="SAM" id="Coils"/>
    </source>
</evidence>
<keyword evidence="4" id="KW-0653">Protein transport</keyword>
<keyword evidence="3" id="KW-0812">Transmembrane</keyword>
<protein>
    <submittedName>
        <fullName evidence="9">Twin-arginine translocase TatA/TatE family subunit</fullName>
    </submittedName>
</protein>
<evidence type="ECO:0000256" key="4">
    <source>
        <dbReference type="ARBA" id="ARBA00022927"/>
    </source>
</evidence>
<comment type="subcellular location">
    <subcellularLocation>
        <location evidence="1">Membrane</location>
        <topology evidence="1">Single-pass membrane protein</topology>
    </subcellularLocation>
</comment>
<evidence type="ECO:0000256" key="2">
    <source>
        <dbReference type="ARBA" id="ARBA00022448"/>
    </source>
</evidence>
<dbReference type="EMBL" id="DSLA01000085">
    <property type="protein sequence ID" value="HEH35586.1"/>
    <property type="molecule type" value="Genomic_DNA"/>
</dbReference>
<dbReference type="GO" id="GO:0016020">
    <property type="term" value="C:membrane"/>
    <property type="evidence" value="ECO:0007669"/>
    <property type="project" value="UniProtKB-ARBA"/>
</dbReference>
<organism evidence="9">
    <name type="scientific">Archaeoglobus fulgidus</name>
    <dbReference type="NCBI Taxonomy" id="2234"/>
    <lineage>
        <taxon>Archaea</taxon>
        <taxon>Methanobacteriati</taxon>
        <taxon>Methanobacteriota</taxon>
        <taxon>Archaeoglobi</taxon>
        <taxon>Archaeoglobales</taxon>
        <taxon>Archaeoglobaceae</taxon>
        <taxon>Archaeoglobus</taxon>
    </lineage>
</organism>
<evidence type="ECO:0000256" key="5">
    <source>
        <dbReference type="ARBA" id="ARBA00022989"/>
    </source>
</evidence>
<evidence type="ECO:0000256" key="3">
    <source>
        <dbReference type="ARBA" id="ARBA00022692"/>
    </source>
</evidence>
<evidence type="ECO:0000313" key="9">
    <source>
        <dbReference type="EMBL" id="HEH35586.1"/>
    </source>
</evidence>
<evidence type="ECO:0000256" key="7">
    <source>
        <dbReference type="ARBA" id="ARBA00023136"/>
    </source>
</evidence>
<gene>
    <name evidence="9" type="ORF">ENP88_05475</name>
</gene>
<reference evidence="9" key="1">
    <citation type="journal article" date="2020" name="mSystems">
        <title>Genome- and Community-Level Interaction Insights into Carbon Utilization and Element Cycling Functions of Hydrothermarchaeota in Hydrothermal Sediment.</title>
        <authorList>
            <person name="Zhou Z."/>
            <person name="Liu Y."/>
            <person name="Xu W."/>
            <person name="Pan J."/>
            <person name="Luo Z.H."/>
            <person name="Li M."/>
        </authorList>
    </citation>
    <scope>NUCLEOTIDE SEQUENCE [LARGE SCALE GENOMIC DNA]</scope>
    <source>
        <strain evidence="9">SpSt-26</strain>
    </source>
</reference>
<dbReference type="InterPro" id="IPR003369">
    <property type="entry name" value="TatA/B/E"/>
</dbReference>
<dbReference type="GO" id="GO:0015031">
    <property type="term" value="P:protein transport"/>
    <property type="evidence" value="ECO:0007669"/>
    <property type="project" value="UniProtKB-KW"/>
</dbReference>
<keyword evidence="8" id="KW-0175">Coiled coil</keyword>
<proteinExistence type="predicted"/>